<sequence>MTAPGQDPLDRGPWDALVIGAGLGGGTLGRALAEAGQKVLFVEQGRAGLRSERNGLSEIFVPEARLARGLWPEPLHVTLDGVEQAFYAPLGAGVGGSSAFYAATLERPERHDLDDSAARPHPSGGWPVGFDAMAPWYASAARMYRVHGSADPLSAEEPLPLRAPPALSRMEEGLMVSLRARGLHPYHAPTAVDRVADCENCLGRKCPKPCKMDGRSAGVEPALATGKAALLEGAQVLRLVANGDMIDHAEVLVGGQKHRLRARRYILCGGALGSARLLLASASEAWPTGLANRSGLVGRNLMFHLNEMFAVWPKGPDEGATKAIALRDFYHRDGQRLGTVQAMGIRASYGEILFYMNRMLTQRGLSRLHPAARLPAALAQRMLGGAQVFVGLMEDLPYPENRVTFDRAQPARLSVTYRLSDELKARRRAFRTAIRKGFRGHRRLFLGVAPELNWGHPCGTLRFGTDPARSVLRPDCRSHDVTNLWSADAGFMPTSMGVNPGLTVAANALRVARGILTEET</sequence>
<evidence type="ECO:0000256" key="2">
    <source>
        <dbReference type="ARBA" id="ARBA00010790"/>
    </source>
</evidence>
<keyword evidence="9" id="KW-1185">Reference proteome</keyword>
<evidence type="ECO:0000256" key="3">
    <source>
        <dbReference type="ARBA" id="ARBA00022630"/>
    </source>
</evidence>
<comment type="caution">
    <text evidence="8">The sequence shown here is derived from an EMBL/GenBank/DDBJ whole genome shotgun (WGS) entry which is preliminary data.</text>
</comment>
<evidence type="ECO:0000256" key="4">
    <source>
        <dbReference type="ARBA" id="ARBA00022827"/>
    </source>
</evidence>
<protein>
    <submittedName>
        <fullName evidence="8">GMC family oxidoreductase</fullName>
    </submittedName>
</protein>
<dbReference type="GO" id="GO:0016614">
    <property type="term" value="F:oxidoreductase activity, acting on CH-OH group of donors"/>
    <property type="evidence" value="ECO:0007669"/>
    <property type="project" value="InterPro"/>
</dbReference>
<keyword evidence="4" id="KW-0274">FAD</keyword>
<evidence type="ECO:0000256" key="1">
    <source>
        <dbReference type="ARBA" id="ARBA00001974"/>
    </source>
</evidence>
<accession>A0AAW9SBI6</accession>
<keyword evidence="5" id="KW-0560">Oxidoreductase</keyword>
<dbReference type="Gene3D" id="3.50.50.60">
    <property type="entry name" value="FAD/NAD(P)-binding domain"/>
    <property type="match status" value="2"/>
</dbReference>
<dbReference type="RefSeq" id="WP_347166445.1">
    <property type="nucleotide sequence ID" value="NZ_JBDNCH010000002.1"/>
</dbReference>
<dbReference type="Pfam" id="PF00732">
    <property type="entry name" value="GMC_oxred_N"/>
    <property type="match status" value="1"/>
</dbReference>
<dbReference type="Proteomes" id="UP001428774">
    <property type="component" value="Unassembled WGS sequence"/>
</dbReference>
<dbReference type="InterPro" id="IPR051473">
    <property type="entry name" value="P2Ox-like"/>
</dbReference>
<dbReference type="PANTHER" id="PTHR42784">
    <property type="entry name" value="PYRANOSE 2-OXIDASE"/>
    <property type="match status" value="1"/>
</dbReference>
<name>A0AAW9SBI6_9RHOB</name>
<reference evidence="8 9" key="1">
    <citation type="submission" date="2024-05" db="EMBL/GenBank/DDBJ databases">
        <title>Genome sequence of Ponticoccus litoralis KCCM 90028.</title>
        <authorList>
            <person name="Kim J.M."/>
            <person name="Lee J.K."/>
            <person name="Choi B.J."/>
            <person name="Bayburt H."/>
            <person name="Baek J.H."/>
            <person name="Jeon C.O."/>
        </authorList>
    </citation>
    <scope>NUCLEOTIDE SEQUENCE [LARGE SCALE GENOMIC DNA]</scope>
    <source>
        <strain evidence="8 9">KCCM 90028</strain>
    </source>
</reference>
<dbReference type="EMBL" id="JBDNCH010000002">
    <property type="protein sequence ID" value="MEN9061364.1"/>
    <property type="molecule type" value="Genomic_DNA"/>
</dbReference>
<evidence type="ECO:0000313" key="9">
    <source>
        <dbReference type="Proteomes" id="UP001428774"/>
    </source>
</evidence>
<dbReference type="SUPFAM" id="SSF51905">
    <property type="entry name" value="FAD/NAD(P)-binding domain"/>
    <property type="match status" value="1"/>
</dbReference>
<keyword evidence="3" id="KW-0285">Flavoprotein</keyword>
<dbReference type="Pfam" id="PF05199">
    <property type="entry name" value="GMC_oxred_C"/>
    <property type="match status" value="1"/>
</dbReference>
<evidence type="ECO:0000259" key="7">
    <source>
        <dbReference type="Pfam" id="PF05199"/>
    </source>
</evidence>
<dbReference type="InterPro" id="IPR036188">
    <property type="entry name" value="FAD/NAD-bd_sf"/>
</dbReference>
<dbReference type="InterPro" id="IPR007867">
    <property type="entry name" value="GMC_OxRtase_C"/>
</dbReference>
<proteinExistence type="inferred from homology"/>
<dbReference type="InterPro" id="IPR000172">
    <property type="entry name" value="GMC_OxRdtase_N"/>
</dbReference>
<evidence type="ECO:0000259" key="6">
    <source>
        <dbReference type="Pfam" id="PF00732"/>
    </source>
</evidence>
<feature type="domain" description="Glucose-methanol-choline oxidoreductase N-terminal" evidence="6">
    <location>
        <begin position="25"/>
        <end position="305"/>
    </location>
</feature>
<organism evidence="8 9">
    <name type="scientific">Ponticoccus litoralis</name>
    <dbReference type="NCBI Taxonomy" id="422297"/>
    <lineage>
        <taxon>Bacteria</taxon>
        <taxon>Pseudomonadati</taxon>
        <taxon>Pseudomonadota</taxon>
        <taxon>Alphaproteobacteria</taxon>
        <taxon>Rhodobacterales</taxon>
        <taxon>Roseobacteraceae</taxon>
        <taxon>Ponticoccus</taxon>
    </lineage>
</organism>
<comment type="similarity">
    <text evidence="2">Belongs to the GMC oxidoreductase family.</text>
</comment>
<comment type="cofactor">
    <cofactor evidence="1">
        <name>FAD</name>
        <dbReference type="ChEBI" id="CHEBI:57692"/>
    </cofactor>
</comment>
<dbReference type="AlphaFoldDB" id="A0AAW9SBI6"/>
<evidence type="ECO:0000313" key="8">
    <source>
        <dbReference type="EMBL" id="MEN9061364.1"/>
    </source>
</evidence>
<feature type="domain" description="Glucose-methanol-choline oxidoreductase C-terminal" evidence="7">
    <location>
        <begin position="454"/>
        <end position="508"/>
    </location>
</feature>
<dbReference type="PANTHER" id="PTHR42784:SF1">
    <property type="entry name" value="PYRANOSE 2-OXIDASE"/>
    <property type="match status" value="1"/>
</dbReference>
<dbReference type="GO" id="GO:0050660">
    <property type="term" value="F:flavin adenine dinucleotide binding"/>
    <property type="evidence" value="ECO:0007669"/>
    <property type="project" value="InterPro"/>
</dbReference>
<gene>
    <name evidence="8" type="ORF">ABFB10_10235</name>
</gene>
<evidence type="ECO:0000256" key="5">
    <source>
        <dbReference type="ARBA" id="ARBA00023002"/>
    </source>
</evidence>